<dbReference type="GO" id="GO:0009294">
    <property type="term" value="P:DNA-mediated transformation"/>
    <property type="evidence" value="ECO:0007669"/>
    <property type="project" value="InterPro"/>
</dbReference>
<dbReference type="OrthoDB" id="9785707at2"/>
<dbReference type="Proteomes" id="UP000248646">
    <property type="component" value="Unassembled WGS sequence"/>
</dbReference>
<dbReference type="InterPro" id="IPR057666">
    <property type="entry name" value="DrpA_SLOG"/>
</dbReference>
<comment type="caution">
    <text evidence="3">The sequence shown here is derived from an EMBL/GenBank/DDBJ whole genome shotgun (WGS) entry which is preliminary data.</text>
</comment>
<proteinExistence type="inferred from homology"/>
<evidence type="ECO:0000256" key="1">
    <source>
        <dbReference type="ARBA" id="ARBA00006525"/>
    </source>
</evidence>
<gene>
    <name evidence="3" type="ORF">C7437_1011071</name>
</gene>
<dbReference type="Gene3D" id="3.40.50.450">
    <property type="match status" value="1"/>
</dbReference>
<dbReference type="RefSeq" id="WP_111438549.1">
    <property type="nucleotide sequence ID" value="NZ_QKZI01000001.1"/>
</dbReference>
<dbReference type="SUPFAM" id="SSF102405">
    <property type="entry name" value="MCP/YpsA-like"/>
    <property type="match status" value="1"/>
</dbReference>
<dbReference type="InterPro" id="IPR003488">
    <property type="entry name" value="DprA"/>
</dbReference>
<dbReference type="NCBIfam" id="TIGR00732">
    <property type="entry name" value="dprA"/>
    <property type="match status" value="1"/>
</dbReference>
<protein>
    <submittedName>
        <fullName evidence="3">DNA processing protein</fullName>
    </submittedName>
</protein>
<sequence>MKNEVNSELVRNRLLALHYVLPVPLNKVLPLIEYDPQLVQLSRMPTHLLATLLKISQDRAIKLQRMYSKFVEYPLQQMYKKSNITPICYTDPNYPLSLKSLYDPPTVLYTKGDLALLENPKKIAIIGSREATDYSKESIEKILPPILKQNYIIVSGLAKGADTLAHEITIALGGKTIAVLGTGLFHVYPKENNYLTEIMAENHLLVTEYPPYITPKKWNFPMRNRIISGLSQGVVITEAKLKSGTVSTMEHALENGKEVFAIPGSIHSPLSEGPHLLITEGAKPVWNGEQILEELNDFEQIAH</sequence>
<comment type="similarity">
    <text evidence="1">Belongs to the DprA/Smf family.</text>
</comment>
<evidence type="ECO:0000259" key="2">
    <source>
        <dbReference type="Pfam" id="PF02481"/>
    </source>
</evidence>
<reference evidence="3 4" key="1">
    <citation type="submission" date="2018-06" db="EMBL/GenBank/DDBJ databases">
        <title>Genomic Encyclopedia of Type Strains, Phase IV (KMG-IV): sequencing the most valuable type-strain genomes for metagenomic binning, comparative biology and taxonomic classification.</title>
        <authorList>
            <person name="Goeker M."/>
        </authorList>
    </citation>
    <scope>NUCLEOTIDE SEQUENCE [LARGE SCALE GENOMIC DNA]</scope>
    <source>
        <strain evidence="3 4">DSM 5</strain>
    </source>
</reference>
<evidence type="ECO:0000313" key="3">
    <source>
        <dbReference type="EMBL" id="PZX07949.1"/>
    </source>
</evidence>
<accession>A0A2W7NBW7</accession>
<dbReference type="PANTHER" id="PTHR43022">
    <property type="entry name" value="PROTEIN SMF"/>
    <property type="match status" value="1"/>
</dbReference>
<dbReference type="Pfam" id="PF02481">
    <property type="entry name" value="DNA_processg_A"/>
    <property type="match status" value="1"/>
</dbReference>
<dbReference type="PANTHER" id="PTHR43022:SF1">
    <property type="entry name" value="PROTEIN SMF"/>
    <property type="match status" value="1"/>
</dbReference>
<evidence type="ECO:0000313" key="4">
    <source>
        <dbReference type="Proteomes" id="UP000248646"/>
    </source>
</evidence>
<keyword evidence="4" id="KW-1185">Reference proteome</keyword>
<feature type="domain" description="Smf/DprA SLOG" evidence="2">
    <location>
        <begin position="87"/>
        <end position="295"/>
    </location>
</feature>
<dbReference type="AlphaFoldDB" id="A0A2W7NBW7"/>
<organism evidence="3 4">
    <name type="scientific">Psychrobacillus insolitus</name>
    <dbReference type="NCBI Taxonomy" id="1461"/>
    <lineage>
        <taxon>Bacteria</taxon>
        <taxon>Bacillati</taxon>
        <taxon>Bacillota</taxon>
        <taxon>Bacilli</taxon>
        <taxon>Bacillales</taxon>
        <taxon>Bacillaceae</taxon>
        <taxon>Psychrobacillus</taxon>
    </lineage>
</organism>
<name>A0A2W7NBW7_9BACI</name>
<dbReference type="EMBL" id="QKZI01000001">
    <property type="protein sequence ID" value="PZX07949.1"/>
    <property type="molecule type" value="Genomic_DNA"/>
</dbReference>